<accession>A0A1N7SDB0</accession>
<dbReference type="AlphaFoldDB" id="A0A1N7SDB0"/>
<evidence type="ECO:0000313" key="2">
    <source>
        <dbReference type="Proteomes" id="UP000187012"/>
    </source>
</evidence>
<protein>
    <submittedName>
        <fullName evidence="1">Uncharacterized protein</fullName>
    </submittedName>
</protein>
<dbReference type="Proteomes" id="UP000187012">
    <property type="component" value="Unassembled WGS sequence"/>
</dbReference>
<reference evidence="1 2" key="1">
    <citation type="submission" date="2016-12" db="EMBL/GenBank/DDBJ databases">
        <authorList>
            <person name="Song W.-J."/>
            <person name="Kurnit D.M."/>
        </authorList>
    </citation>
    <scope>NUCLEOTIDE SEQUENCE [LARGE SCALE GENOMIC DNA]</scope>
    <source>
        <strain evidence="1 2">STM7296</strain>
    </source>
</reference>
<gene>
    <name evidence="1" type="ORF">BN2475_550010</name>
</gene>
<evidence type="ECO:0000313" key="1">
    <source>
        <dbReference type="EMBL" id="SIT45360.1"/>
    </source>
</evidence>
<dbReference type="STRING" id="1247936.BN2475_550010"/>
<sequence>MLFLDHLFTLARGDSNRFSAPIKAPLLGVNAQNARYARSRVRCSRNSTPMRIVRSASHH</sequence>
<keyword evidence="2" id="KW-1185">Reference proteome</keyword>
<name>A0A1N7SDB0_9BURK</name>
<organism evidence="1 2">
    <name type="scientific">Paraburkholderia ribeironis</name>
    <dbReference type="NCBI Taxonomy" id="1247936"/>
    <lineage>
        <taxon>Bacteria</taxon>
        <taxon>Pseudomonadati</taxon>
        <taxon>Pseudomonadota</taxon>
        <taxon>Betaproteobacteria</taxon>
        <taxon>Burkholderiales</taxon>
        <taxon>Burkholderiaceae</taxon>
        <taxon>Paraburkholderia</taxon>
    </lineage>
</organism>
<proteinExistence type="predicted"/>
<dbReference type="EMBL" id="CYGX02000055">
    <property type="protein sequence ID" value="SIT45360.1"/>
    <property type="molecule type" value="Genomic_DNA"/>
</dbReference>